<dbReference type="InParanoid" id="A0A4S2N170"/>
<accession>A0A4S2N170</accession>
<dbReference type="Proteomes" id="UP000298138">
    <property type="component" value="Unassembled WGS sequence"/>
</dbReference>
<dbReference type="EMBL" id="ML220114">
    <property type="protein sequence ID" value="TGZ82696.1"/>
    <property type="molecule type" value="Genomic_DNA"/>
</dbReference>
<gene>
    <name evidence="2" type="ORF">EX30DRAFT_138740</name>
</gene>
<dbReference type="AlphaFoldDB" id="A0A4S2N170"/>
<keyword evidence="3" id="KW-1185">Reference proteome</keyword>
<organism evidence="2 3">
    <name type="scientific">Ascodesmis nigricans</name>
    <dbReference type="NCBI Taxonomy" id="341454"/>
    <lineage>
        <taxon>Eukaryota</taxon>
        <taxon>Fungi</taxon>
        <taxon>Dikarya</taxon>
        <taxon>Ascomycota</taxon>
        <taxon>Pezizomycotina</taxon>
        <taxon>Pezizomycetes</taxon>
        <taxon>Pezizales</taxon>
        <taxon>Ascodesmidaceae</taxon>
        <taxon>Ascodesmis</taxon>
    </lineage>
</organism>
<feature type="region of interest" description="Disordered" evidence="1">
    <location>
        <begin position="1"/>
        <end position="123"/>
    </location>
</feature>
<evidence type="ECO:0000313" key="2">
    <source>
        <dbReference type="EMBL" id="TGZ82696.1"/>
    </source>
</evidence>
<protein>
    <submittedName>
        <fullName evidence="2">Uncharacterized protein</fullName>
    </submittedName>
</protein>
<dbReference type="OrthoDB" id="3921745at2759"/>
<evidence type="ECO:0000256" key="1">
    <source>
        <dbReference type="SAM" id="MobiDB-lite"/>
    </source>
</evidence>
<proteinExistence type="predicted"/>
<feature type="compositionally biased region" description="Polar residues" evidence="1">
    <location>
        <begin position="1"/>
        <end position="17"/>
    </location>
</feature>
<feature type="compositionally biased region" description="Low complexity" evidence="1">
    <location>
        <begin position="110"/>
        <end position="122"/>
    </location>
</feature>
<evidence type="ECO:0000313" key="3">
    <source>
        <dbReference type="Proteomes" id="UP000298138"/>
    </source>
</evidence>
<feature type="region of interest" description="Disordered" evidence="1">
    <location>
        <begin position="130"/>
        <end position="149"/>
    </location>
</feature>
<sequence>MRQNSSLAHIQLRSPSPSEMDPTDAHDDDRQLSGTTESPLKRARLHSSPARETASAPEYPSPPQRPHSGSTEHGGIEKAFGEVSAPLLSKNKFHLDKDSRNPSSSPPVDSPRSPVSRPSLNSHFNTIIMHTGTKSRKSLPAARNTEARRPARMPYTAEQDDFIRFVRDDLSLSWEISAQFYNDVRRSLLPLFWPRPLI</sequence>
<reference evidence="2 3" key="1">
    <citation type="submission" date="2019-04" db="EMBL/GenBank/DDBJ databases">
        <title>Comparative genomics and transcriptomics to analyze fruiting body development in filamentous ascomycetes.</title>
        <authorList>
            <consortium name="DOE Joint Genome Institute"/>
            <person name="Lutkenhaus R."/>
            <person name="Traeger S."/>
            <person name="Breuer J."/>
            <person name="Kuo A."/>
            <person name="Lipzen A."/>
            <person name="Pangilinan J."/>
            <person name="Dilworth D."/>
            <person name="Sandor L."/>
            <person name="Poggeler S."/>
            <person name="Barry K."/>
            <person name="Grigoriev I.V."/>
            <person name="Nowrousian M."/>
        </authorList>
    </citation>
    <scope>NUCLEOTIDE SEQUENCE [LARGE SCALE GENOMIC DNA]</scope>
    <source>
        <strain evidence="2 3">CBS 389.68</strain>
    </source>
</reference>
<name>A0A4S2N170_9PEZI</name>